<dbReference type="InterPro" id="IPR046347">
    <property type="entry name" value="bZIP_sf"/>
</dbReference>
<dbReference type="SUPFAM" id="SSF57959">
    <property type="entry name" value="Leucine zipper domain"/>
    <property type="match status" value="1"/>
</dbReference>
<dbReference type="CDD" id="cd14810">
    <property type="entry name" value="bZIP_u1"/>
    <property type="match status" value="1"/>
</dbReference>
<dbReference type="GO" id="GO:0003700">
    <property type="term" value="F:DNA-binding transcription factor activity"/>
    <property type="evidence" value="ECO:0007669"/>
    <property type="project" value="InterPro"/>
</dbReference>
<dbReference type="InParanoid" id="A0A1Y2G8M5"/>
<protein>
    <recommendedName>
        <fullName evidence="9">BZIP domain-containing protein</fullName>
    </recommendedName>
</protein>
<evidence type="ECO:0000256" key="5">
    <source>
        <dbReference type="ARBA" id="ARBA00023163"/>
    </source>
</evidence>
<dbReference type="Pfam" id="PF00170">
    <property type="entry name" value="bZIP_1"/>
    <property type="match status" value="1"/>
</dbReference>
<dbReference type="InterPro" id="IPR004827">
    <property type="entry name" value="bZIP"/>
</dbReference>
<evidence type="ECO:0000256" key="4">
    <source>
        <dbReference type="ARBA" id="ARBA00023125"/>
    </source>
</evidence>
<keyword evidence="5" id="KW-0804">Transcription</keyword>
<dbReference type="PROSITE" id="PS50217">
    <property type="entry name" value="BZIP"/>
    <property type="match status" value="1"/>
</dbReference>
<evidence type="ECO:0000259" key="9">
    <source>
        <dbReference type="PROSITE" id="PS50217"/>
    </source>
</evidence>
<dbReference type="PANTHER" id="PTHR47416:SF8">
    <property type="entry name" value="BASIC-LEUCINE ZIPPER TRANSCRIPTION FACTOR E-RELATED"/>
    <property type="match status" value="1"/>
</dbReference>
<dbReference type="EMBL" id="MCFF01000076">
    <property type="protein sequence ID" value="ORY97004.1"/>
    <property type="molecule type" value="Genomic_DNA"/>
</dbReference>
<feature type="coiled-coil region" evidence="7">
    <location>
        <begin position="102"/>
        <end position="150"/>
    </location>
</feature>
<dbReference type="AlphaFoldDB" id="A0A1Y2G8M5"/>
<accession>A0A1Y2G8M5</accession>
<evidence type="ECO:0000313" key="11">
    <source>
        <dbReference type="Proteomes" id="UP000193648"/>
    </source>
</evidence>
<feature type="region of interest" description="Disordered" evidence="8">
    <location>
        <begin position="64"/>
        <end position="83"/>
    </location>
</feature>
<evidence type="ECO:0000256" key="6">
    <source>
        <dbReference type="ARBA" id="ARBA00023242"/>
    </source>
</evidence>
<dbReference type="PROSITE" id="PS00036">
    <property type="entry name" value="BZIP_BASIC"/>
    <property type="match status" value="1"/>
</dbReference>
<dbReference type="GO" id="GO:0003677">
    <property type="term" value="F:DNA binding"/>
    <property type="evidence" value="ECO:0007669"/>
    <property type="project" value="UniProtKB-KW"/>
</dbReference>
<feature type="compositionally biased region" description="Basic and acidic residues" evidence="8">
    <location>
        <begin position="73"/>
        <end position="83"/>
    </location>
</feature>
<evidence type="ECO:0000313" key="10">
    <source>
        <dbReference type="EMBL" id="ORY97004.1"/>
    </source>
</evidence>
<dbReference type="Gene3D" id="1.20.5.170">
    <property type="match status" value="1"/>
</dbReference>
<dbReference type="GeneID" id="33561912"/>
<comment type="caution">
    <text evidence="10">The sequence shown here is derived from an EMBL/GenBank/DDBJ whole genome shotgun (WGS) entry which is preliminary data.</text>
</comment>
<keyword evidence="4" id="KW-0238">DNA-binding</keyword>
<reference evidence="10 11" key="1">
    <citation type="submission" date="2016-07" db="EMBL/GenBank/DDBJ databases">
        <title>Pervasive Adenine N6-methylation of Active Genes in Fungi.</title>
        <authorList>
            <consortium name="DOE Joint Genome Institute"/>
            <person name="Mondo S.J."/>
            <person name="Dannebaum R.O."/>
            <person name="Kuo R.C."/>
            <person name="Labutti K."/>
            <person name="Haridas S."/>
            <person name="Kuo A."/>
            <person name="Salamov A."/>
            <person name="Ahrendt S.R."/>
            <person name="Lipzen A."/>
            <person name="Sullivan W."/>
            <person name="Andreopoulos W.B."/>
            <person name="Clum A."/>
            <person name="Lindquist E."/>
            <person name="Daum C."/>
            <person name="Ramamoorthy G.K."/>
            <person name="Gryganskyi A."/>
            <person name="Culley D."/>
            <person name="Magnuson J.K."/>
            <person name="James T.Y."/>
            <person name="O'Malley M.A."/>
            <person name="Stajich J.E."/>
            <person name="Spatafora J.W."/>
            <person name="Visel A."/>
            <person name="Grigoriev I.V."/>
        </authorList>
    </citation>
    <scope>NUCLEOTIDE SEQUENCE [LARGE SCALE GENOMIC DNA]</scope>
    <source>
        <strain evidence="10 11">NRRL 3116</strain>
    </source>
</reference>
<sequence length="407" mass="46163">MNNSRPPIEVQNSPALPAVMQIPFVPQLFNRKLTRKQIEETLAQLLESTKYLLMASQEAQPGIKIDDIPSSSDLKKMTSKERRQLRNKISARNFRVRRKEYIEQLESQVEQHKTEARHLREAVAVVHAENKRLREELEVAKRQSTQVTSSNVSDINAPQLPLVTPVPALSTENQVLLASIFSQSCLGSKDKVNATTNTLSRPHSSLLTPNLKKDMPNTPYIGDNAWKDANPISVHTAFVPEIVLKDQPFLRQGSLCLKEDELWNRPWLENERTPKELSKVDKNPFLVTSVVYELMQTLACEWLGAMNFLETQSVTCAFTLNEDKALVQDYEDGVHRIETINGETRCDKKMGAQMAFSRPQMCGMAVSELLEGFYRMLFGQKPPASCALDARWLFGLDLTFLFSLEVC</sequence>
<dbReference type="GO" id="GO:0005634">
    <property type="term" value="C:nucleus"/>
    <property type="evidence" value="ECO:0007669"/>
    <property type="project" value="UniProtKB-SubCell"/>
</dbReference>
<comment type="subcellular location">
    <subcellularLocation>
        <location evidence="1">Nucleus</location>
    </subcellularLocation>
</comment>
<dbReference type="PANTHER" id="PTHR47416">
    <property type="entry name" value="BASIC-LEUCINE ZIPPER TRANSCRIPTION FACTOR F-RELATED"/>
    <property type="match status" value="1"/>
</dbReference>
<keyword evidence="7" id="KW-0175">Coiled coil</keyword>
<gene>
    <name evidence="10" type="ORF">BCR41DRAFT_231561</name>
</gene>
<keyword evidence="3" id="KW-0805">Transcription regulation</keyword>
<feature type="domain" description="BZIP" evidence="9">
    <location>
        <begin position="77"/>
        <end position="140"/>
    </location>
</feature>
<evidence type="ECO:0000256" key="7">
    <source>
        <dbReference type="SAM" id="Coils"/>
    </source>
</evidence>
<dbReference type="RefSeq" id="XP_021875566.1">
    <property type="nucleotide sequence ID" value="XM_022020068.1"/>
</dbReference>
<proteinExistence type="inferred from homology"/>
<dbReference type="Proteomes" id="UP000193648">
    <property type="component" value="Unassembled WGS sequence"/>
</dbReference>
<evidence type="ECO:0000256" key="1">
    <source>
        <dbReference type="ARBA" id="ARBA00004123"/>
    </source>
</evidence>
<name>A0A1Y2G8M5_9FUNG</name>
<comment type="similarity">
    <text evidence="2">Belongs to the bZIP family.</text>
</comment>
<evidence type="ECO:0000256" key="8">
    <source>
        <dbReference type="SAM" id="MobiDB-lite"/>
    </source>
</evidence>
<keyword evidence="11" id="KW-1185">Reference proteome</keyword>
<evidence type="ECO:0000256" key="3">
    <source>
        <dbReference type="ARBA" id="ARBA00023015"/>
    </source>
</evidence>
<organism evidence="10 11">
    <name type="scientific">Lobosporangium transversale</name>
    <dbReference type="NCBI Taxonomy" id="64571"/>
    <lineage>
        <taxon>Eukaryota</taxon>
        <taxon>Fungi</taxon>
        <taxon>Fungi incertae sedis</taxon>
        <taxon>Mucoromycota</taxon>
        <taxon>Mortierellomycotina</taxon>
        <taxon>Mortierellomycetes</taxon>
        <taxon>Mortierellales</taxon>
        <taxon>Mortierellaceae</taxon>
        <taxon>Lobosporangium</taxon>
    </lineage>
</organism>
<evidence type="ECO:0000256" key="2">
    <source>
        <dbReference type="ARBA" id="ARBA00007163"/>
    </source>
</evidence>
<dbReference type="OrthoDB" id="5571888at2759"/>
<keyword evidence="6" id="KW-0539">Nucleus</keyword>
<dbReference type="STRING" id="64571.A0A1Y2G8M5"/>
<dbReference type="SMART" id="SM00338">
    <property type="entry name" value="BRLZ"/>
    <property type="match status" value="1"/>
</dbReference>